<proteinExistence type="predicted"/>
<organism evidence="1 2">
    <name type="scientific">Benzoatithermus flavus</name>
    <dbReference type="NCBI Taxonomy" id="3108223"/>
    <lineage>
        <taxon>Bacteria</taxon>
        <taxon>Pseudomonadati</taxon>
        <taxon>Pseudomonadota</taxon>
        <taxon>Alphaproteobacteria</taxon>
        <taxon>Geminicoccales</taxon>
        <taxon>Geminicoccaceae</taxon>
        <taxon>Benzoatithermus</taxon>
    </lineage>
</organism>
<evidence type="ECO:0000313" key="1">
    <source>
        <dbReference type="EMBL" id="MEK0084558.1"/>
    </source>
</evidence>
<dbReference type="Proteomes" id="UP001375743">
    <property type="component" value="Unassembled WGS sequence"/>
</dbReference>
<reference evidence="1 2" key="1">
    <citation type="submission" date="2024-01" db="EMBL/GenBank/DDBJ databases">
        <title>Multi-omics insights into the function and evolution of sodium benzoate biodegradation pathways in Benzoatithermus flavus gen. nov., sp. nov. from hot spring.</title>
        <authorList>
            <person name="Hu C.-J."/>
            <person name="Li W.-J."/>
        </authorList>
    </citation>
    <scope>NUCLEOTIDE SEQUENCE [LARGE SCALE GENOMIC DNA]</scope>
    <source>
        <strain evidence="1 2">SYSU G07066</strain>
    </source>
</reference>
<name>A0ABU8XVV0_9PROT</name>
<dbReference type="RefSeq" id="WP_418160409.1">
    <property type="nucleotide sequence ID" value="NZ_JBBLZC010000016.1"/>
</dbReference>
<comment type="caution">
    <text evidence="1">The sequence shown here is derived from an EMBL/GenBank/DDBJ whole genome shotgun (WGS) entry which is preliminary data.</text>
</comment>
<dbReference type="EMBL" id="JBBLZC010000016">
    <property type="protein sequence ID" value="MEK0084558.1"/>
    <property type="molecule type" value="Genomic_DNA"/>
</dbReference>
<keyword evidence="2" id="KW-1185">Reference proteome</keyword>
<evidence type="ECO:0000313" key="2">
    <source>
        <dbReference type="Proteomes" id="UP001375743"/>
    </source>
</evidence>
<gene>
    <name evidence="1" type="ORF">U1T56_15480</name>
</gene>
<accession>A0ABU8XVV0</accession>
<protein>
    <submittedName>
        <fullName evidence="1">Uncharacterized protein</fullName>
    </submittedName>
</protein>
<sequence>MAEILEERVESRRGWWVPRGVKRKTSGYKLRSRTPQPTVRIDFAAVIKIIVK</sequence>